<sequence>MQHKEAFKEILQSKLTQEDVMRIFTAVIDPLAEETANQVVSNIFATAARGQNVYAQHYGDLFPEPIHNGEIKKLVMEKIAEYFNQMEQRPYNLVLEERVD</sequence>
<name>A0A238ZRY3_9FIRM</name>
<protein>
    <submittedName>
        <fullName evidence="1">Uncharacterized protein</fullName>
    </submittedName>
</protein>
<dbReference type="Proteomes" id="UP000198304">
    <property type="component" value="Unassembled WGS sequence"/>
</dbReference>
<dbReference type="EMBL" id="FZOJ01000001">
    <property type="protein sequence ID" value="SNR86167.1"/>
    <property type="molecule type" value="Genomic_DNA"/>
</dbReference>
<dbReference type="RefSeq" id="WP_089280875.1">
    <property type="nucleotide sequence ID" value="NZ_FZOJ01000001.1"/>
</dbReference>
<accession>A0A238ZRY3</accession>
<reference evidence="1 2" key="1">
    <citation type="submission" date="2017-06" db="EMBL/GenBank/DDBJ databases">
        <authorList>
            <person name="Kim H.J."/>
            <person name="Triplett B.A."/>
        </authorList>
    </citation>
    <scope>NUCLEOTIDE SEQUENCE [LARGE SCALE GENOMIC DNA]</scope>
    <source>
        <strain evidence="1 2">SCA</strain>
    </source>
</reference>
<evidence type="ECO:0000313" key="2">
    <source>
        <dbReference type="Proteomes" id="UP000198304"/>
    </source>
</evidence>
<organism evidence="1 2">
    <name type="scientific">Anaerovirgula multivorans</name>
    <dbReference type="NCBI Taxonomy" id="312168"/>
    <lineage>
        <taxon>Bacteria</taxon>
        <taxon>Bacillati</taxon>
        <taxon>Bacillota</taxon>
        <taxon>Clostridia</taxon>
        <taxon>Peptostreptococcales</taxon>
        <taxon>Natronincolaceae</taxon>
        <taxon>Anaerovirgula</taxon>
    </lineage>
</organism>
<keyword evidence="2" id="KW-1185">Reference proteome</keyword>
<dbReference type="AlphaFoldDB" id="A0A238ZRY3"/>
<evidence type="ECO:0000313" key="1">
    <source>
        <dbReference type="EMBL" id="SNR86167.1"/>
    </source>
</evidence>
<proteinExistence type="predicted"/>
<gene>
    <name evidence="1" type="ORF">SAMN05446037_100174</name>
</gene>